<dbReference type="EMBL" id="AP027059">
    <property type="protein sequence ID" value="BDU49580.1"/>
    <property type="molecule type" value="Genomic_DNA"/>
</dbReference>
<gene>
    <name evidence="1" type="ORF">HLVA_01490</name>
</gene>
<proteinExistence type="predicted"/>
<dbReference type="Pfam" id="PF10719">
    <property type="entry name" value="ComFB"/>
    <property type="match status" value="1"/>
</dbReference>
<evidence type="ECO:0000313" key="1">
    <source>
        <dbReference type="EMBL" id="BDU49580.1"/>
    </source>
</evidence>
<organism evidence="1 2">
    <name type="scientific">Haliovirga abyssi</name>
    <dbReference type="NCBI Taxonomy" id="2996794"/>
    <lineage>
        <taxon>Bacteria</taxon>
        <taxon>Fusobacteriati</taxon>
        <taxon>Fusobacteriota</taxon>
        <taxon>Fusobacteriia</taxon>
        <taxon>Fusobacteriales</taxon>
        <taxon>Haliovirgaceae</taxon>
        <taxon>Haliovirga</taxon>
    </lineage>
</organism>
<dbReference type="AlphaFoldDB" id="A0AAU9DWG5"/>
<sequence>MEKLKNHMEYLVNEELERYLGTQEGICKCEKCKLDMKAYALNLLPAYYIVSEKGYVYSKISEMRQQFKVDVIKAVVEAVEKISENPRHK</sequence>
<dbReference type="KEGG" id="haby:HLVA_01490"/>
<dbReference type="RefSeq" id="WP_307904530.1">
    <property type="nucleotide sequence ID" value="NZ_AP027059.1"/>
</dbReference>
<reference evidence="1 2" key="1">
    <citation type="submission" date="2022-11" db="EMBL/GenBank/DDBJ databases">
        <title>Haliovirga abyssi gen. nov., sp. nov., a mesophilic fermentative bacterium isolated from the Iheya North hydrothermal field and the proposal of Haliovirgaceae fam. nov.</title>
        <authorList>
            <person name="Miyazaki U."/>
            <person name="Tame A."/>
            <person name="Miyazaki J."/>
            <person name="Takai K."/>
            <person name="Sawayama S."/>
            <person name="Kitajima M."/>
            <person name="Okamoto A."/>
            <person name="Nakagawa S."/>
        </authorList>
    </citation>
    <scope>NUCLEOTIDE SEQUENCE [LARGE SCALE GENOMIC DNA]</scope>
    <source>
        <strain evidence="1 2">IC12</strain>
    </source>
</reference>
<accession>A0AAU9DWG5</accession>
<dbReference type="Proteomes" id="UP001321582">
    <property type="component" value="Chromosome"/>
</dbReference>
<name>A0AAU9DWG5_9FUSO</name>
<evidence type="ECO:0000313" key="2">
    <source>
        <dbReference type="Proteomes" id="UP001321582"/>
    </source>
</evidence>
<protein>
    <recommendedName>
        <fullName evidence="3">Competence protein ComFB</fullName>
    </recommendedName>
</protein>
<keyword evidence="2" id="KW-1185">Reference proteome</keyword>
<evidence type="ECO:0008006" key="3">
    <source>
        <dbReference type="Google" id="ProtNLM"/>
    </source>
</evidence>
<dbReference type="InterPro" id="IPR019657">
    <property type="entry name" value="ComFB"/>
</dbReference>